<sequence>MKLGMSSQVLTWSVRVFSLATLTTIATTITLNQPSYAESPTFSCGKSNGVPTTFVRTQDGKDLPVIRWFSKYFSGTGLTPEQRCLEVSRRFQRSYDNGTLRYIKPGTLKGQPVVCAVAEKSAACTDTTLLFTLKRDSDADATARQLFDRRALAAGKTVNQNGGDRSNDPVNIDVEAYLYFTKN</sequence>
<dbReference type="Proteomes" id="UP000503129">
    <property type="component" value="Chromosome"/>
</dbReference>
<dbReference type="KEGG" id="bsen:DP114_22955"/>
<dbReference type="AlphaFoldDB" id="A0A856MGM5"/>
<name>A0A856MGM5_9CYAN</name>
<evidence type="ECO:0000313" key="2">
    <source>
        <dbReference type="Proteomes" id="UP000503129"/>
    </source>
</evidence>
<proteinExistence type="predicted"/>
<keyword evidence="2" id="KW-1185">Reference proteome</keyword>
<evidence type="ECO:0000313" key="1">
    <source>
        <dbReference type="EMBL" id="QDL10373.1"/>
    </source>
</evidence>
<accession>A0A856MGM5</accession>
<protein>
    <submittedName>
        <fullName evidence="1">Uncharacterized protein</fullName>
    </submittedName>
</protein>
<dbReference type="EMBL" id="CP030118">
    <property type="protein sequence ID" value="QDL10373.1"/>
    <property type="molecule type" value="Genomic_DNA"/>
</dbReference>
<organism evidence="1 2">
    <name type="scientific">Brasilonema sennae CENA114</name>
    <dbReference type="NCBI Taxonomy" id="415709"/>
    <lineage>
        <taxon>Bacteria</taxon>
        <taxon>Bacillati</taxon>
        <taxon>Cyanobacteriota</taxon>
        <taxon>Cyanophyceae</taxon>
        <taxon>Nostocales</taxon>
        <taxon>Scytonemataceae</taxon>
        <taxon>Brasilonema</taxon>
        <taxon>Bromeliae group (in: Brasilonema)</taxon>
    </lineage>
</organism>
<gene>
    <name evidence="1" type="ORF">DP114_22955</name>
</gene>
<dbReference type="Pfam" id="PF14218">
    <property type="entry name" value="COP23"/>
    <property type="match status" value="1"/>
</dbReference>
<reference evidence="1 2" key="1">
    <citation type="submission" date="2018-06" db="EMBL/GenBank/DDBJ databases">
        <title>Comparative genomics of Brasilonema spp. strains.</title>
        <authorList>
            <person name="Alvarenga D.O."/>
            <person name="Fiore M.F."/>
            <person name="Varani A.M."/>
        </authorList>
    </citation>
    <scope>NUCLEOTIDE SEQUENCE [LARGE SCALE GENOMIC DNA]</scope>
    <source>
        <strain evidence="1 2">CENA114</strain>
    </source>
</reference>
<dbReference type="InterPro" id="IPR025478">
    <property type="entry name" value="COP23"/>
</dbReference>